<reference evidence="2 3" key="1">
    <citation type="journal article" date="2020" name="FEMS Microbiol. Ecol.">
        <title>Temporal dynamics of bacterial communities during seed development and maturation.</title>
        <authorList>
            <person name="Chesneau G."/>
            <person name="Torres-Cortes G."/>
            <person name="Briand M."/>
            <person name="Darrasse A."/>
            <person name="Preveaux A."/>
            <person name="Marais C."/>
            <person name="Jacques M.A."/>
            <person name="Shade A."/>
            <person name="Barret M."/>
        </authorList>
    </citation>
    <scope>NUCLEOTIDE SEQUENCE [LARGE SCALE GENOMIC DNA]</scope>
    <source>
        <strain evidence="2 3">CFBP13723</strain>
    </source>
</reference>
<name>A0ABR9ADI4_9PSED</name>
<proteinExistence type="predicted"/>
<organism evidence="2 3">
    <name type="scientific">Pseudomonas lutea</name>
    <dbReference type="NCBI Taxonomy" id="243924"/>
    <lineage>
        <taxon>Bacteria</taxon>
        <taxon>Pseudomonadati</taxon>
        <taxon>Pseudomonadota</taxon>
        <taxon>Gammaproteobacteria</taxon>
        <taxon>Pseudomonadales</taxon>
        <taxon>Pseudomonadaceae</taxon>
        <taxon>Pseudomonas</taxon>
    </lineage>
</organism>
<sequence length="272" mass="28975">MSTLQNLLSMDPSLEAACRAFAIPDRVRATPPELEFLARAKRSTLKVNADHVVYWTIGKGPRVLLVHGWCSRGSHLMGFVEPLLAAGFSVALFDAPGHGDSEGVVSSMIHAGRAALALAEVLGDFQSMISHSGGSTAALWALANGLSVNKSVHICGPSSMKNIVIGILHAYGLERTKAEAFQSWIEGFTRTGLDAADFPALTAGLSHQGLIVHDAGDRVVNLSQSQALHGAWSSSKLLITEGLGHRRILSDLKTITTIVGFLEIASQREYSL</sequence>
<dbReference type="Proteomes" id="UP000625247">
    <property type="component" value="Unassembled WGS sequence"/>
</dbReference>
<dbReference type="Pfam" id="PF12697">
    <property type="entry name" value="Abhydrolase_6"/>
    <property type="match status" value="1"/>
</dbReference>
<accession>A0ABR9ADI4</accession>
<dbReference type="InterPro" id="IPR000073">
    <property type="entry name" value="AB_hydrolase_1"/>
</dbReference>
<dbReference type="Gene3D" id="3.40.50.1820">
    <property type="entry name" value="alpha/beta hydrolase"/>
    <property type="match status" value="1"/>
</dbReference>
<evidence type="ECO:0000313" key="3">
    <source>
        <dbReference type="Proteomes" id="UP000625247"/>
    </source>
</evidence>
<dbReference type="EMBL" id="JACYNP010000011">
    <property type="protein sequence ID" value="MBD8123635.1"/>
    <property type="molecule type" value="Genomic_DNA"/>
</dbReference>
<comment type="caution">
    <text evidence="2">The sequence shown here is derived from an EMBL/GenBank/DDBJ whole genome shotgun (WGS) entry which is preliminary data.</text>
</comment>
<keyword evidence="3" id="KW-1185">Reference proteome</keyword>
<dbReference type="RefSeq" id="WP_191945513.1">
    <property type="nucleotide sequence ID" value="NZ_JACYNP010000011.1"/>
</dbReference>
<dbReference type="InterPro" id="IPR029058">
    <property type="entry name" value="AB_hydrolase_fold"/>
</dbReference>
<feature type="domain" description="AB hydrolase-1" evidence="1">
    <location>
        <begin position="63"/>
        <end position="203"/>
    </location>
</feature>
<gene>
    <name evidence="2" type="ORF">IFT62_20725</name>
</gene>
<keyword evidence="2" id="KW-0378">Hydrolase</keyword>
<dbReference type="GO" id="GO:0016787">
    <property type="term" value="F:hydrolase activity"/>
    <property type="evidence" value="ECO:0007669"/>
    <property type="project" value="UniProtKB-KW"/>
</dbReference>
<protein>
    <submittedName>
        <fullName evidence="2">Alpha/beta fold hydrolase</fullName>
    </submittedName>
</protein>
<evidence type="ECO:0000313" key="2">
    <source>
        <dbReference type="EMBL" id="MBD8123635.1"/>
    </source>
</evidence>
<evidence type="ECO:0000259" key="1">
    <source>
        <dbReference type="Pfam" id="PF12697"/>
    </source>
</evidence>
<dbReference type="SUPFAM" id="SSF53474">
    <property type="entry name" value="alpha/beta-Hydrolases"/>
    <property type="match status" value="1"/>
</dbReference>